<protein>
    <submittedName>
        <fullName evidence="2">Anti-sigma factor</fullName>
    </submittedName>
</protein>
<evidence type="ECO:0000256" key="1">
    <source>
        <dbReference type="SAM" id="Phobius"/>
    </source>
</evidence>
<keyword evidence="3" id="KW-1185">Reference proteome</keyword>
<comment type="caution">
    <text evidence="2">The sequence shown here is derived from an EMBL/GenBank/DDBJ whole genome shotgun (WGS) entry which is preliminary data.</text>
</comment>
<keyword evidence="1" id="KW-1133">Transmembrane helix</keyword>
<dbReference type="EMBL" id="JBHSRS010000002">
    <property type="protein sequence ID" value="MFC6279907.1"/>
    <property type="molecule type" value="Genomic_DNA"/>
</dbReference>
<gene>
    <name evidence="2" type="ORF">ACFQND_01465</name>
</gene>
<evidence type="ECO:0000313" key="2">
    <source>
        <dbReference type="EMBL" id="MFC6279907.1"/>
    </source>
</evidence>
<accession>A0ABW1TS80</accession>
<reference evidence="3" key="1">
    <citation type="journal article" date="2019" name="Int. J. Syst. Evol. Microbiol.">
        <title>The Global Catalogue of Microorganisms (GCM) 10K type strain sequencing project: providing services to taxonomists for standard genome sequencing and annotation.</title>
        <authorList>
            <consortium name="The Broad Institute Genomics Platform"/>
            <consortium name="The Broad Institute Genome Sequencing Center for Infectious Disease"/>
            <person name="Wu L."/>
            <person name="Ma J."/>
        </authorList>
    </citation>
    <scope>NUCLEOTIDE SEQUENCE [LARGE SCALE GENOMIC DNA]</scope>
    <source>
        <strain evidence="3">CCUG 39402</strain>
    </source>
</reference>
<name>A0ABW1TS80_9BURK</name>
<proteinExistence type="predicted"/>
<organism evidence="2 3">
    <name type="scientific">Polaromonas aquatica</name>
    <dbReference type="NCBI Taxonomy" id="332657"/>
    <lineage>
        <taxon>Bacteria</taxon>
        <taxon>Pseudomonadati</taxon>
        <taxon>Pseudomonadota</taxon>
        <taxon>Betaproteobacteria</taxon>
        <taxon>Burkholderiales</taxon>
        <taxon>Comamonadaceae</taxon>
        <taxon>Polaromonas</taxon>
    </lineage>
</organism>
<keyword evidence="1" id="KW-0472">Membrane</keyword>
<dbReference type="RefSeq" id="WP_371435519.1">
    <property type="nucleotide sequence ID" value="NZ_JBHSRS010000002.1"/>
</dbReference>
<evidence type="ECO:0000313" key="3">
    <source>
        <dbReference type="Proteomes" id="UP001596270"/>
    </source>
</evidence>
<dbReference type="Proteomes" id="UP001596270">
    <property type="component" value="Unassembled WGS sequence"/>
</dbReference>
<keyword evidence="1" id="KW-0812">Transmembrane</keyword>
<sequence>MTPEPDARQLNAFIDGELDLAGQLAMESRLAHDAGLRAQVESLHSLRRAVTGHADYHAAPAALRDHIQALGASSQLAALRRSGGKAALQRWFAWRPLLSSLGAVALLAIVFNLTLLQPGRDGRLEQEVIASHVRATLTQHLVDVASSDHHTVKPWLSSRLDFSPPVPELGIPGSAFLGGRVDYLDGRPVAALVYRQGEHVVNSFVWPGAGADSGISVSTQRGFQIAHWTRDGMKHWVISDVNRDEFMAIVRELALSDVRR</sequence>
<feature type="transmembrane region" description="Helical" evidence="1">
    <location>
        <begin position="97"/>
        <end position="116"/>
    </location>
</feature>